<keyword evidence="6" id="KW-0539">Nucleus</keyword>
<dbReference type="Pfam" id="PF05700">
    <property type="entry name" value="BCAS2"/>
    <property type="match status" value="1"/>
</dbReference>
<evidence type="ECO:0000256" key="2">
    <source>
        <dbReference type="ARBA" id="ARBA00010788"/>
    </source>
</evidence>
<keyword evidence="3" id="KW-0507">mRNA processing</keyword>
<feature type="compositionally biased region" description="Polar residues" evidence="7">
    <location>
        <begin position="271"/>
        <end position="281"/>
    </location>
</feature>
<evidence type="ECO:0000256" key="7">
    <source>
        <dbReference type="SAM" id="MobiDB-lite"/>
    </source>
</evidence>
<dbReference type="GO" id="GO:0006397">
    <property type="term" value="P:mRNA processing"/>
    <property type="evidence" value="ECO:0007669"/>
    <property type="project" value="UniProtKB-KW"/>
</dbReference>
<keyword evidence="5" id="KW-0508">mRNA splicing</keyword>
<evidence type="ECO:0000313" key="9">
    <source>
        <dbReference type="Proteomes" id="UP001445335"/>
    </source>
</evidence>
<comment type="similarity">
    <text evidence="2">Belongs to the SPF27 family.</text>
</comment>
<dbReference type="InterPro" id="IPR008409">
    <property type="entry name" value="SPF27"/>
</dbReference>
<dbReference type="GO" id="GO:0008380">
    <property type="term" value="P:RNA splicing"/>
    <property type="evidence" value="ECO:0007669"/>
    <property type="project" value="UniProtKB-KW"/>
</dbReference>
<dbReference type="GO" id="GO:0000974">
    <property type="term" value="C:Prp19 complex"/>
    <property type="evidence" value="ECO:0007669"/>
    <property type="project" value="TreeGrafter"/>
</dbReference>
<organism evidence="8 9">
    <name type="scientific">Elliptochloris bilobata</name>
    <dbReference type="NCBI Taxonomy" id="381761"/>
    <lineage>
        <taxon>Eukaryota</taxon>
        <taxon>Viridiplantae</taxon>
        <taxon>Chlorophyta</taxon>
        <taxon>core chlorophytes</taxon>
        <taxon>Trebouxiophyceae</taxon>
        <taxon>Trebouxiophyceae incertae sedis</taxon>
        <taxon>Elliptochloris clade</taxon>
        <taxon>Elliptochloris</taxon>
    </lineage>
</organism>
<comment type="subcellular location">
    <subcellularLocation>
        <location evidence="1">Nucleus</location>
    </subcellularLocation>
</comment>
<evidence type="ECO:0000256" key="5">
    <source>
        <dbReference type="ARBA" id="ARBA00023187"/>
    </source>
</evidence>
<name>A0AAW1S0L4_9CHLO</name>
<evidence type="ECO:0000256" key="4">
    <source>
        <dbReference type="ARBA" id="ARBA00022728"/>
    </source>
</evidence>
<reference evidence="8 9" key="1">
    <citation type="journal article" date="2024" name="Nat. Commun.">
        <title>Phylogenomics reveals the evolutionary origins of lichenization in chlorophyte algae.</title>
        <authorList>
            <person name="Puginier C."/>
            <person name="Libourel C."/>
            <person name="Otte J."/>
            <person name="Skaloud P."/>
            <person name="Haon M."/>
            <person name="Grisel S."/>
            <person name="Petersen M."/>
            <person name="Berrin J.G."/>
            <person name="Delaux P.M."/>
            <person name="Dal Grande F."/>
            <person name="Keller J."/>
        </authorList>
    </citation>
    <scope>NUCLEOTIDE SEQUENCE [LARGE SCALE GENOMIC DNA]</scope>
    <source>
        <strain evidence="8 9">SAG 245.80</strain>
    </source>
</reference>
<protein>
    <recommendedName>
        <fullName evidence="10">Pre-mRNA-splicing factor SPF27</fullName>
    </recommendedName>
</protein>
<dbReference type="GO" id="GO:0071011">
    <property type="term" value="C:precatalytic spliceosome"/>
    <property type="evidence" value="ECO:0007669"/>
    <property type="project" value="TreeGrafter"/>
</dbReference>
<evidence type="ECO:0008006" key="10">
    <source>
        <dbReference type="Google" id="ProtNLM"/>
    </source>
</evidence>
<evidence type="ECO:0000256" key="1">
    <source>
        <dbReference type="ARBA" id="ARBA00004123"/>
    </source>
</evidence>
<accession>A0AAW1S0L4</accession>
<dbReference type="Proteomes" id="UP001445335">
    <property type="component" value="Unassembled WGS sequence"/>
</dbReference>
<sequence>MTQPLALDSTPHGEAAGWRHSEELIDALAYVDSLTPSERAAVDRLFAEELKNSTRQPSDYLAELPPPYNLNFEAYPLLKDEYARVRAGKPKPEMDTSRYRLDPPPLNRRNDISAWRAAVENAHSQLEHQYNRLLNLELLLQYGAKAWQAHIAHLDVANKRLVGAAADARKAVEAVNRERKLAQTAAASSLGDAEARWLEAVAKNREIEAACEALEARASALQDGLPQQPMPRDPFGIRGASHALADGGAASPSVNGEEPGAAGDGDDEQGSTQSAAQAMAH</sequence>
<dbReference type="GO" id="GO:0071013">
    <property type="term" value="C:catalytic step 2 spliceosome"/>
    <property type="evidence" value="ECO:0007669"/>
    <property type="project" value="TreeGrafter"/>
</dbReference>
<evidence type="ECO:0000313" key="8">
    <source>
        <dbReference type="EMBL" id="KAK9839774.1"/>
    </source>
</evidence>
<evidence type="ECO:0000256" key="6">
    <source>
        <dbReference type="ARBA" id="ARBA00023242"/>
    </source>
</evidence>
<proteinExistence type="inferred from homology"/>
<dbReference type="PANTHER" id="PTHR13296:SF0">
    <property type="entry name" value="PRE-MRNA-SPLICING FACTOR SPF27"/>
    <property type="match status" value="1"/>
</dbReference>
<keyword evidence="9" id="KW-1185">Reference proteome</keyword>
<keyword evidence="4" id="KW-0747">Spliceosome</keyword>
<dbReference type="PANTHER" id="PTHR13296">
    <property type="entry name" value="BCAS2 PROTEIN"/>
    <property type="match status" value="1"/>
</dbReference>
<feature type="region of interest" description="Disordered" evidence="7">
    <location>
        <begin position="222"/>
        <end position="281"/>
    </location>
</feature>
<comment type="caution">
    <text evidence="8">The sequence shown here is derived from an EMBL/GenBank/DDBJ whole genome shotgun (WGS) entry which is preliminary data.</text>
</comment>
<dbReference type="AlphaFoldDB" id="A0AAW1S0L4"/>
<gene>
    <name evidence="8" type="ORF">WJX81_000493</name>
</gene>
<dbReference type="EMBL" id="JALJOU010000014">
    <property type="protein sequence ID" value="KAK9839774.1"/>
    <property type="molecule type" value="Genomic_DNA"/>
</dbReference>
<evidence type="ECO:0000256" key="3">
    <source>
        <dbReference type="ARBA" id="ARBA00022664"/>
    </source>
</evidence>